<keyword evidence="4 7" id="KW-0812">Transmembrane</keyword>
<keyword evidence="10" id="KW-1185">Reference proteome</keyword>
<evidence type="ECO:0000256" key="5">
    <source>
        <dbReference type="ARBA" id="ARBA00022989"/>
    </source>
</evidence>
<dbReference type="PANTHER" id="PTHR36115">
    <property type="entry name" value="PROLINE-RICH ANTIGEN HOMOLOG-RELATED"/>
    <property type="match status" value="1"/>
</dbReference>
<protein>
    <submittedName>
        <fullName evidence="9">RDD family protein</fullName>
    </submittedName>
</protein>
<dbReference type="CDD" id="cd00060">
    <property type="entry name" value="FHA"/>
    <property type="match status" value="1"/>
</dbReference>
<dbReference type="PANTHER" id="PTHR36115:SF4">
    <property type="entry name" value="MEMBRANE PROTEIN"/>
    <property type="match status" value="1"/>
</dbReference>
<dbReference type="SUPFAM" id="SSF49879">
    <property type="entry name" value="SMAD/FHA domain"/>
    <property type="match status" value="1"/>
</dbReference>
<dbReference type="InterPro" id="IPR051791">
    <property type="entry name" value="Pra-immunoreactive"/>
</dbReference>
<keyword evidence="3" id="KW-0597">Phosphoprotein</keyword>
<feature type="transmembrane region" description="Helical" evidence="7">
    <location>
        <begin position="111"/>
        <end position="134"/>
    </location>
</feature>
<dbReference type="InterPro" id="IPR010432">
    <property type="entry name" value="RDD"/>
</dbReference>
<dbReference type="InterPro" id="IPR000253">
    <property type="entry name" value="FHA_dom"/>
</dbReference>
<gene>
    <name evidence="9" type="ORF">MNQ99_13245</name>
</gene>
<evidence type="ECO:0000256" key="2">
    <source>
        <dbReference type="ARBA" id="ARBA00022475"/>
    </source>
</evidence>
<evidence type="ECO:0000313" key="10">
    <source>
        <dbReference type="Proteomes" id="UP000829069"/>
    </source>
</evidence>
<feature type="transmembrane region" description="Helical" evidence="7">
    <location>
        <begin position="24"/>
        <end position="45"/>
    </location>
</feature>
<dbReference type="RefSeq" id="WP_241913252.1">
    <property type="nucleotide sequence ID" value="NZ_CP093326.1"/>
</dbReference>
<accession>A0ABY3WAZ9</accession>
<dbReference type="PROSITE" id="PS50006">
    <property type="entry name" value="FHA_DOMAIN"/>
    <property type="match status" value="1"/>
</dbReference>
<dbReference type="Pfam" id="PF00498">
    <property type="entry name" value="FHA"/>
    <property type="match status" value="1"/>
</dbReference>
<comment type="subcellular location">
    <subcellularLocation>
        <location evidence="1">Cell membrane</location>
        <topology evidence="1">Multi-pass membrane protein</topology>
    </subcellularLocation>
</comment>
<evidence type="ECO:0000256" key="3">
    <source>
        <dbReference type="ARBA" id="ARBA00022553"/>
    </source>
</evidence>
<feature type="transmembrane region" description="Helical" evidence="7">
    <location>
        <begin position="57"/>
        <end position="79"/>
    </location>
</feature>
<proteinExistence type="predicted"/>
<dbReference type="Pfam" id="PF06271">
    <property type="entry name" value="RDD"/>
    <property type="match status" value="1"/>
</dbReference>
<feature type="domain" description="FHA" evidence="8">
    <location>
        <begin position="323"/>
        <end position="382"/>
    </location>
</feature>
<organism evidence="9 10">
    <name type="scientific">Arthrobacter sulfonylureivorans</name>
    <dbReference type="NCBI Taxonomy" id="2486855"/>
    <lineage>
        <taxon>Bacteria</taxon>
        <taxon>Bacillati</taxon>
        <taxon>Actinomycetota</taxon>
        <taxon>Actinomycetes</taxon>
        <taxon>Micrococcales</taxon>
        <taxon>Micrococcaceae</taxon>
        <taxon>Arthrobacter</taxon>
    </lineage>
</organism>
<evidence type="ECO:0000256" key="7">
    <source>
        <dbReference type="SAM" id="Phobius"/>
    </source>
</evidence>
<sequence>MAARLNLVSASAGKRLGAWLIDKIPPAILMLAAYAASVPAVLQAAASGSASAAGSAVGGLFLWLGLASLLSLAYTVWLWGWEATTGKTPGNLVLGLRTANEDGHAAGWGAIFLRGLIIAVGGLVLAVGAIVVVVSNVWDRNHKRQGWHDKVAKTLVLDVAQGRDPLTTGGLYGPAAFAPEGTDAHAGFAGAASLGQHPHGASPVEAAQQPSGVISAIPGFGADAVPAPVAAPVAPAAGAIAVPPAPVPGDQSTREAAPSYALAMAGPAAAGTPAAGTASGVASGDEHPDEEFAATLVRASGTQAGPLTLTFDDGRDVVLETTALIGRNPAAAAGEDIDQLIDFADMGRSVSKTHVLLRVDGPTVWVTDRNSTNGTAVTGADGIRRQLAPGEPVAAAPGATVEFGDRSFTIGAA</sequence>
<evidence type="ECO:0000259" key="8">
    <source>
        <dbReference type="PROSITE" id="PS50006"/>
    </source>
</evidence>
<evidence type="ECO:0000256" key="6">
    <source>
        <dbReference type="ARBA" id="ARBA00023136"/>
    </source>
</evidence>
<keyword evidence="5 7" id="KW-1133">Transmembrane helix</keyword>
<dbReference type="EMBL" id="CP093326">
    <property type="protein sequence ID" value="UNK44914.1"/>
    <property type="molecule type" value="Genomic_DNA"/>
</dbReference>
<evidence type="ECO:0000256" key="1">
    <source>
        <dbReference type="ARBA" id="ARBA00004651"/>
    </source>
</evidence>
<dbReference type="InterPro" id="IPR008984">
    <property type="entry name" value="SMAD_FHA_dom_sf"/>
</dbReference>
<dbReference type="Proteomes" id="UP000829069">
    <property type="component" value="Chromosome"/>
</dbReference>
<name>A0ABY3WAZ9_9MICC</name>
<dbReference type="Gene3D" id="2.60.200.20">
    <property type="match status" value="1"/>
</dbReference>
<reference evidence="9 10" key="1">
    <citation type="submission" date="2022-03" db="EMBL/GenBank/DDBJ databases">
        <title>Isotopic signatures of nitrous oxide derived from detoxification processes.</title>
        <authorList>
            <person name="Behrendt U."/>
            <person name="Buchen C."/>
            <person name="Well R."/>
            <person name="Ulrich A."/>
            <person name="Rohe L."/>
            <person name="Kolb S."/>
            <person name="Schloter M."/>
            <person name="Horn M.A."/>
            <person name="Augustin J."/>
        </authorList>
    </citation>
    <scope>NUCLEOTIDE SEQUENCE [LARGE SCALE GENOMIC DNA]</scope>
    <source>
        <strain evidence="9 10">S4-C24</strain>
    </source>
</reference>
<keyword evidence="2" id="KW-1003">Cell membrane</keyword>
<evidence type="ECO:0000313" key="9">
    <source>
        <dbReference type="EMBL" id="UNK44914.1"/>
    </source>
</evidence>
<evidence type="ECO:0000256" key="4">
    <source>
        <dbReference type="ARBA" id="ARBA00022692"/>
    </source>
</evidence>
<keyword evidence="6 7" id="KW-0472">Membrane</keyword>